<keyword evidence="1" id="KW-1133">Transmembrane helix</keyword>
<dbReference type="RefSeq" id="WP_049597804.1">
    <property type="nucleotide sequence ID" value="NZ_CPYD01000005.1"/>
</dbReference>
<evidence type="ECO:0000256" key="1">
    <source>
        <dbReference type="SAM" id="Phobius"/>
    </source>
</evidence>
<evidence type="ECO:0008006" key="4">
    <source>
        <dbReference type="Google" id="ProtNLM"/>
    </source>
</evidence>
<dbReference type="EMBL" id="CPYD01000005">
    <property type="protein sequence ID" value="CNE48440.1"/>
    <property type="molecule type" value="Genomic_DNA"/>
</dbReference>
<evidence type="ECO:0000313" key="2">
    <source>
        <dbReference type="EMBL" id="CNE48440.1"/>
    </source>
</evidence>
<sequence>MDSSKDVAKDMVSVISEEASGGGWLVGLTHGLVDLPVDFFYLGYDFLDTEHRYQNDNDKYRFAELIKSGLANRESIEKILRLVLGQYFDKLDSHQKKKILETKVAKLVGGMITKNILLGDIGAILASRLAFKMASGFVMTSILGLGAMVSRAIYTSRALMEKSPKIYWELRKEGNLDLLYFLVENSTEPFVRALVFYDSDKAFFDDVFEEFIIALEK</sequence>
<accession>A0ABP1YC60</accession>
<dbReference type="Proteomes" id="UP000040578">
    <property type="component" value="Unassembled WGS sequence"/>
</dbReference>
<organism evidence="2 3">
    <name type="scientific">Yersinia nurmii</name>
    <dbReference type="NCBI Taxonomy" id="685706"/>
    <lineage>
        <taxon>Bacteria</taxon>
        <taxon>Pseudomonadati</taxon>
        <taxon>Pseudomonadota</taxon>
        <taxon>Gammaproteobacteria</taxon>
        <taxon>Enterobacterales</taxon>
        <taxon>Yersiniaceae</taxon>
        <taxon>Yersinia</taxon>
    </lineage>
</organism>
<protein>
    <recommendedName>
        <fullName evidence="4">Inner membrane protein</fullName>
    </recommendedName>
</protein>
<keyword evidence="1" id="KW-0812">Transmembrane</keyword>
<feature type="transmembrane region" description="Helical" evidence="1">
    <location>
        <begin position="133"/>
        <end position="154"/>
    </location>
</feature>
<feature type="transmembrane region" description="Helical" evidence="1">
    <location>
        <begin position="104"/>
        <end position="127"/>
    </location>
</feature>
<name>A0ABP1YC60_9GAMM</name>
<gene>
    <name evidence="2" type="ORF">ERS137967_01670</name>
</gene>
<comment type="caution">
    <text evidence="2">The sequence shown here is derived from an EMBL/GenBank/DDBJ whole genome shotgun (WGS) entry which is preliminary data.</text>
</comment>
<keyword evidence="3" id="KW-1185">Reference proteome</keyword>
<proteinExistence type="predicted"/>
<keyword evidence="1" id="KW-0472">Membrane</keyword>
<reference evidence="2 3" key="1">
    <citation type="submission" date="2015-03" db="EMBL/GenBank/DDBJ databases">
        <authorList>
            <consortium name="Pathogen Informatics"/>
            <person name="Murphy D."/>
        </authorList>
    </citation>
    <scope>NUCLEOTIDE SEQUENCE [LARGE SCALE GENOMIC DNA]</scope>
    <source>
        <strain evidence="3">type strain: CIP110231</strain>
    </source>
</reference>
<evidence type="ECO:0000313" key="3">
    <source>
        <dbReference type="Proteomes" id="UP000040578"/>
    </source>
</evidence>